<gene>
    <name evidence="9" type="primary">eptC_2</name>
    <name evidence="9" type="ORF">PS943_03341</name>
</gene>
<dbReference type="InterPro" id="IPR040423">
    <property type="entry name" value="PEA_transferase"/>
</dbReference>
<evidence type="ECO:0000259" key="8">
    <source>
        <dbReference type="Pfam" id="PF00884"/>
    </source>
</evidence>
<feature type="transmembrane region" description="Helical" evidence="7">
    <location>
        <begin position="21"/>
        <end position="42"/>
    </location>
</feature>
<accession>A0A5E7WFB8</accession>
<sequence length="548" mass="61868">MKNSAKIIDYSLKIIKAEWPNLVLWSFLLSPLIVRTLANYQYSKIDLLVVYTLGMSVLWLLAIRFISSNQFKVHIILLPFYVVAAIDLFLVLNFNSRLTAAYIFIGLTNYQEASEFLPTYWKPISIVLVVFIFCYGAGLIGLHKRELYKNKGIFVLVVSALLVGYGAYFYKTVKLNFFGKSAVMDLLAKDQSTPVGYLSQIALTANLYLGTENLINRRRESDVKITSMSNQSNIETIVFVIGESSRPQNWSLYGYNKETTPNLGKQAGIFKFNKICTTAPYTSFAVPSMLSLEPISDWDAIASTKSLVSIYRAAGYMTYWLSVQEVDSFGGIIPQIAAEAQYRQYFERSYDGALISEYEKILNKGDAEKKAIFIHVKGSHFEYSRRYPEQFDKFKPSTDSFKDKITAEYDNSILYTDWLLSTIIDQLKSSKKPSVLFYSSDHGENMMDDSRGLLGHGIGNKYDLPVSAFIWASDNVSSQQSLKLLKLKERESQKISISSLSHTLLSVTGVFTNKYKSADDLLSDDFVSSKCPHLLGAGYVPSFDFDAL</sequence>
<feature type="domain" description="Sulfatase N-terminal" evidence="8">
    <location>
        <begin position="236"/>
        <end position="510"/>
    </location>
</feature>
<feature type="transmembrane region" description="Helical" evidence="7">
    <location>
        <begin position="152"/>
        <end position="170"/>
    </location>
</feature>
<proteinExistence type="predicted"/>
<keyword evidence="5 7" id="KW-1133">Transmembrane helix</keyword>
<dbReference type="Gene3D" id="3.40.720.10">
    <property type="entry name" value="Alkaline Phosphatase, subunit A"/>
    <property type="match status" value="1"/>
</dbReference>
<evidence type="ECO:0000256" key="7">
    <source>
        <dbReference type="SAM" id="Phobius"/>
    </source>
</evidence>
<organism evidence="9 10">
    <name type="scientific">Pseudomonas fluorescens</name>
    <dbReference type="NCBI Taxonomy" id="294"/>
    <lineage>
        <taxon>Bacteria</taxon>
        <taxon>Pseudomonadati</taxon>
        <taxon>Pseudomonadota</taxon>
        <taxon>Gammaproteobacteria</taxon>
        <taxon>Pseudomonadales</taxon>
        <taxon>Pseudomonadaceae</taxon>
        <taxon>Pseudomonas</taxon>
    </lineage>
</organism>
<dbReference type="EC" id="2.7.-.-" evidence="9"/>
<dbReference type="PANTHER" id="PTHR30443">
    <property type="entry name" value="INNER MEMBRANE PROTEIN"/>
    <property type="match status" value="1"/>
</dbReference>
<feature type="transmembrane region" description="Helical" evidence="7">
    <location>
        <begin position="48"/>
        <end position="66"/>
    </location>
</feature>
<evidence type="ECO:0000313" key="10">
    <source>
        <dbReference type="Proteomes" id="UP000325645"/>
    </source>
</evidence>
<dbReference type="InterPro" id="IPR000917">
    <property type="entry name" value="Sulfatase_N"/>
</dbReference>
<reference evidence="9 10" key="1">
    <citation type="submission" date="2019-09" db="EMBL/GenBank/DDBJ databases">
        <authorList>
            <person name="Chandra G."/>
            <person name="Truman W A."/>
        </authorList>
    </citation>
    <scope>NUCLEOTIDE SEQUENCE [LARGE SCALE GENOMIC DNA]</scope>
    <source>
        <strain evidence="9">PS943</strain>
    </source>
</reference>
<dbReference type="Proteomes" id="UP000325645">
    <property type="component" value="Unassembled WGS sequence"/>
</dbReference>
<dbReference type="PANTHER" id="PTHR30443:SF0">
    <property type="entry name" value="PHOSPHOETHANOLAMINE TRANSFERASE EPTA"/>
    <property type="match status" value="1"/>
</dbReference>
<dbReference type="EMBL" id="CABVJH010000006">
    <property type="protein sequence ID" value="VVQ33506.1"/>
    <property type="molecule type" value="Genomic_DNA"/>
</dbReference>
<protein>
    <submittedName>
        <fullName evidence="9">Phosphoethanolamine transferase EptC</fullName>
        <ecNumber evidence="9">2.7.-.-</ecNumber>
    </submittedName>
</protein>
<evidence type="ECO:0000256" key="6">
    <source>
        <dbReference type="ARBA" id="ARBA00023136"/>
    </source>
</evidence>
<feature type="transmembrane region" description="Helical" evidence="7">
    <location>
        <begin position="73"/>
        <end position="92"/>
    </location>
</feature>
<feature type="transmembrane region" description="Helical" evidence="7">
    <location>
        <begin position="120"/>
        <end position="140"/>
    </location>
</feature>
<evidence type="ECO:0000256" key="3">
    <source>
        <dbReference type="ARBA" id="ARBA00022679"/>
    </source>
</evidence>
<dbReference type="GO" id="GO:0009244">
    <property type="term" value="P:lipopolysaccharide core region biosynthetic process"/>
    <property type="evidence" value="ECO:0007669"/>
    <property type="project" value="TreeGrafter"/>
</dbReference>
<dbReference type="AlphaFoldDB" id="A0A5E7WFB8"/>
<dbReference type="GO" id="GO:0005886">
    <property type="term" value="C:plasma membrane"/>
    <property type="evidence" value="ECO:0007669"/>
    <property type="project" value="UniProtKB-SubCell"/>
</dbReference>
<evidence type="ECO:0000313" key="9">
    <source>
        <dbReference type="EMBL" id="VVQ33506.1"/>
    </source>
</evidence>
<evidence type="ECO:0000256" key="1">
    <source>
        <dbReference type="ARBA" id="ARBA00004651"/>
    </source>
</evidence>
<keyword evidence="4 7" id="KW-0812">Transmembrane</keyword>
<keyword evidence="3 9" id="KW-0808">Transferase</keyword>
<dbReference type="GO" id="GO:0016776">
    <property type="term" value="F:phosphotransferase activity, phosphate group as acceptor"/>
    <property type="evidence" value="ECO:0007669"/>
    <property type="project" value="TreeGrafter"/>
</dbReference>
<evidence type="ECO:0000256" key="2">
    <source>
        <dbReference type="ARBA" id="ARBA00022475"/>
    </source>
</evidence>
<dbReference type="SUPFAM" id="SSF53649">
    <property type="entry name" value="Alkaline phosphatase-like"/>
    <property type="match status" value="1"/>
</dbReference>
<dbReference type="InterPro" id="IPR058130">
    <property type="entry name" value="PEA_transf_C"/>
</dbReference>
<dbReference type="CDD" id="cd16017">
    <property type="entry name" value="LptA"/>
    <property type="match status" value="1"/>
</dbReference>
<keyword evidence="6 7" id="KW-0472">Membrane</keyword>
<evidence type="ECO:0000256" key="4">
    <source>
        <dbReference type="ARBA" id="ARBA00022692"/>
    </source>
</evidence>
<name>A0A5E7WFB8_PSEFL</name>
<keyword evidence="2" id="KW-1003">Cell membrane</keyword>
<dbReference type="InterPro" id="IPR017850">
    <property type="entry name" value="Alkaline_phosphatase_core_sf"/>
</dbReference>
<evidence type="ECO:0000256" key="5">
    <source>
        <dbReference type="ARBA" id="ARBA00022989"/>
    </source>
</evidence>
<dbReference type="Pfam" id="PF00884">
    <property type="entry name" value="Sulfatase"/>
    <property type="match status" value="1"/>
</dbReference>
<dbReference type="RefSeq" id="WP_150657262.1">
    <property type="nucleotide sequence ID" value="NZ_CABVJH010000006.1"/>
</dbReference>
<comment type="subcellular location">
    <subcellularLocation>
        <location evidence="1">Cell membrane</location>
        <topology evidence="1">Multi-pass membrane protein</topology>
    </subcellularLocation>
</comment>